<keyword evidence="3" id="KW-1185">Reference proteome</keyword>
<dbReference type="Gene3D" id="1.10.510.10">
    <property type="entry name" value="Transferase(Phosphotransferase) domain 1"/>
    <property type="match status" value="1"/>
</dbReference>
<dbReference type="AlphaFoldDB" id="A0A317XDC2"/>
<evidence type="ECO:0000313" key="2">
    <source>
        <dbReference type="EMBL" id="PWY96161.1"/>
    </source>
</evidence>
<dbReference type="GO" id="GO:0005524">
    <property type="term" value="F:ATP binding"/>
    <property type="evidence" value="ECO:0007669"/>
    <property type="project" value="InterPro"/>
</dbReference>
<dbReference type="OrthoDB" id="4185642at2759"/>
<dbReference type="SUPFAM" id="SSF56112">
    <property type="entry name" value="Protein kinase-like (PK-like)"/>
    <property type="match status" value="1"/>
</dbReference>
<feature type="domain" description="Protein kinase" evidence="1">
    <location>
        <begin position="17"/>
        <end position="209"/>
    </location>
</feature>
<dbReference type="InterPro" id="IPR000719">
    <property type="entry name" value="Prot_kinase_dom"/>
</dbReference>
<dbReference type="STRING" id="1450535.A0A317XDC2"/>
<reference evidence="2 3" key="1">
    <citation type="submission" date="2016-12" db="EMBL/GenBank/DDBJ databases">
        <title>The genomes of Aspergillus section Nigri reveals drivers in fungal speciation.</title>
        <authorList>
            <consortium name="DOE Joint Genome Institute"/>
            <person name="Vesth T.C."/>
            <person name="Nybo J."/>
            <person name="Theobald S."/>
            <person name="Brandl J."/>
            <person name="Frisvad J.C."/>
            <person name="Nielsen K.F."/>
            <person name="Lyhne E.K."/>
            <person name="Kogle M.E."/>
            <person name="Kuo A."/>
            <person name="Riley R."/>
            <person name="Clum A."/>
            <person name="Nolan M."/>
            <person name="Lipzen A."/>
            <person name="Salamov A."/>
            <person name="Henrissat B."/>
            <person name="Wiebenga A."/>
            <person name="De Vries R.P."/>
            <person name="Grigoriev I.V."/>
            <person name="Mortensen U.H."/>
            <person name="Andersen M.R."/>
            <person name="Baker S.E."/>
        </authorList>
    </citation>
    <scope>NUCLEOTIDE SEQUENCE [LARGE SCALE GENOMIC DNA]</scope>
    <source>
        <strain evidence="2 3">CBS 115572</strain>
    </source>
</reference>
<dbReference type="EMBL" id="MSFK01000001">
    <property type="protein sequence ID" value="PWY96161.1"/>
    <property type="molecule type" value="Genomic_DNA"/>
</dbReference>
<dbReference type="InterPro" id="IPR011009">
    <property type="entry name" value="Kinase-like_dom_sf"/>
</dbReference>
<dbReference type="Pfam" id="PF06293">
    <property type="entry name" value="Kdo"/>
    <property type="match status" value="1"/>
</dbReference>
<protein>
    <recommendedName>
        <fullName evidence="1">Protein kinase domain-containing protein</fullName>
    </recommendedName>
</protein>
<organism evidence="2 3">
    <name type="scientific">Aspergillus sclerotioniger CBS 115572</name>
    <dbReference type="NCBI Taxonomy" id="1450535"/>
    <lineage>
        <taxon>Eukaryota</taxon>
        <taxon>Fungi</taxon>
        <taxon>Dikarya</taxon>
        <taxon>Ascomycota</taxon>
        <taxon>Pezizomycotina</taxon>
        <taxon>Eurotiomycetes</taxon>
        <taxon>Eurotiomycetidae</taxon>
        <taxon>Eurotiales</taxon>
        <taxon>Aspergillaceae</taxon>
        <taxon>Aspergillus</taxon>
        <taxon>Aspergillus subgen. Circumdati</taxon>
    </lineage>
</organism>
<dbReference type="GeneID" id="37115701"/>
<dbReference type="GO" id="GO:0004672">
    <property type="term" value="F:protein kinase activity"/>
    <property type="evidence" value="ECO:0007669"/>
    <property type="project" value="InterPro"/>
</dbReference>
<comment type="caution">
    <text evidence="2">The sequence shown here is derived from an EMBL/GenBank/DDBJ whole genome shotgun (WGS) entry which is preliminary data.</text>
</comment>
<evidence type="ECO:0000259" key="1">
    <source>
        <dbReference type="PROSITE" id="PS50011"/>
    </source>
</evidence>
<proteinExistence type="predicted"/>
<dbReference type="RefSeq" id="XP_025472922.1">
    <property type="nucleotide sequence ID" value="XM_025613558.1"/>
</dbReference>
<accession>A0A317XDC2</accession>
<dbReference type="PROSITE" id="PS50011">
    <property type="entry name" value="PROTEIN_KINASE_DOM"/>
    <property type="match status" value="1"/>
</dbReference>
<gene>
    <name evidence="2" type="ORF">BO94DRAFT_551881</name>
</gene>
<dbReference type="Proteomes" id="UP000246702">
    <property type="component" value="Unassembled WGS sequence"/>
</dbReference>
<name>A0A317XDC2_9EURO</name>
<sequence>MRSVMKSRLSKPEPSHIQIEREIAVSRASSIFQIKLDGETYAMKLYHDNGDPGYTESGRDLNRYRCELKAYMNLLQYGVCDSGLVPSCYGYIDRLDPDAAILLEYFSTAECLNCFNYSGALYKMAIEGMKQIHKAHIHHMDIYARNILLVTEGRSKRLVWVDFDVATTFDSMGPDEEAYNIYEDTLVAGLEELLQEDQRQGLPLNSAFY</sequence>
<evidence type="ECO:0000313" key="3">
    <source>
        <dbReference type="Proteomes" id="UP000246702"/>
    </source>
</evidence>